<dbReference type="Pfam" id="PF14738">
    <property type="entry name" value="CFAP91"/>
    <property type="match status" value="1"/>
</dbReference>
<name>A0AAD5AFS3_SILAS</name>
<keyword evidence="10" id="KW-1185">Reference proteome</keyword>
<evidence type="ECO:0000256" key="5">
    <source>
        <dbReference type="ARBA" id="ARBA00029468"/>
    </source>
</evidence>
<dbReference type="EMBL" id="MU554589">
    <property type="protein sequence ID" value="KAI5615436.1"/>
    <property type="molecule type" value="Genomic_DNA"/>
</dbReference>
<feature type="coiled-coil region" evidence="7">
    <location>
        <begin position="435"/>
        <end position="471"/>
    </location>
</feature>
<evidence type="ECO:0000256" key="1">
    <source>
        <dbReference type="ARBA" id="ARBA00004430"/>
    </source>
</evidence>
<feature type="domain" description="CFAP91" evidence="8">
    <location>
        <begin position="113"/>
        <end position="266"/>
    </location>
</feature>
<sequence>MRATGDSELRGRMIIFTKKVPEFNSMFSVLPHYPSFTLRLHASDPVPAFIDRRWRGHAEQRRETLQTLAGPLVPFTQQIPPDIIFTVPKSDPQIAQQEGFGELESYFQRSVGIQTDYRDSETQTDPYSPEYIIRPGAGIPEILTLATFSWGRGLPAGLDEVEMIERARNKRAWEAMLPPLNDLSQLDKRKRMMDEMEREEWAFREREIEKLQETRLALLLRCIRDRSSKQDKVKAQQLDERFSQHQREKRERLQKIRNNYTVSLRKLLAKRKNVEGKLIKQDIISKHLDFGSEVYAPLSRHGVFPELHSQRNIVKNQFLDTYQGLLELEAGLLPSILEPQIKAPKPKKKKDFIGRSERMEIELMQAHQALKDKKVQVEEKKPLRFLHRVEKPVPRPLTPVVDVPPEGEEEKELAVIFLQKLLRGRSVQNQMLEGIQKQLEQIQELRTTHALQKEQEELQRADKQVTLALQREAAICESRMSQAQSYADGLSQEAIGEMLDFLAKELVRLQEERRIHAFMLLAERDRNLREAKESGQRQMEERRRREEDEIFRQMMNVHQSTVDLYLEDVILDSTDQTADTQAREEIHRVAEELNNVTYAMEEMRNNVQSEEIVAQLVYSFLIPDIYKTTVRNRGGLTLPQPQARLLLFKSYMKHVYRLTYSLQTISVLV</sequence>
<gene>
    <name evidence="9" type="ORF">C0J50_0117</name>
</gene>
<evidence type="ECO:0000259" key="8">
    <source>
        <dbReference type="Pfam" id="PF14738"/>
    </source>
</evidence>
<evidence type="ECO:0000256" key="7">
    <source>
        <dbReference type="SAM" id="Coils"/>
    </source>
</evidence>
<organism evidence="9 10">
    <name type="scientific">Silurus asotus</name>
    <name type="common">Amur catfish</name>
    <name type="synonym">Parasilurus asotus</name>
    <dbReference type="NCBI Taxonomy" id="30991"/>
    <lineage>
        <taxon>Eukaryota</taxon>
        <taxon>Metazoa</taxon>
        <taxon>Chordata</taxon>
        <taxon>Craniata</taxon>
        <taxon>Vertebrata</taxon>
        <taxon>Euteleostomi</taxon>
        <taxon>Actinopterygii</taxon>
        <taxon>Neopterygii</taxon>
        <taxon>Teleostei</taxon>
        <taxon>Ostariophysi</taxon>
        <taxon>Siluriformes</taxon>
        <taxon>Siluridae</taxon>
        <taxon>Silurus</taxon>
    </lineage>
</organism>
<dbReference type="PANTHER" id="PTHR22455:SF10">
    <property type="entry name" value="CILIA- AND FLAGELLA-ASSOCIATED PROTEIN 91"/>
    <property type="match status" value="1"/>
</dbReference>
<keyword evidence="9" id="KW-0969">Cilium</keyword>
<evidence type="ECO:0000256" key="4">
    <source>
        <dbReference type="ARBA" id="ARBA00023273"/>
    </source>
</evidence>
<keyword evidence="3" id="KW-0206">Cytoskeleton</keyword>
<accession>A0AAD5AFS3</accession>
<proteinExistence type="inferred from homology"/>
<keyword evidence="4" id="KW-0966">Cell projection</keyword>
<dbReference type="InterPro" id="IPR026720">
    <property type="entry name" value="CFAP91"/>
</dbReference>
<evidence type="ECO:0000256" key="2">
    <source>
        <dbReference type="ARBA" id="ARBA00022490"/>
    </source>
</evidence>
<dbReference type="InterPro" id="IPR032840">
    <property type="entry name" value="CFAP91_dom"/>
</dbReference>
<evidence type="ECO:0000256" key="3">
    <source>
        <dbReference type="ARBA" id="ARBA00023212"/>
    </source>
</evidence>
<protein>
    <recommendedName>
        <fullName evidence="6">Cilia- and flagella-associated protein 91</fullName>
    </recommendedName>
</protein>
<dbReference type="GO" id="GO:0005930">
    <property type="term" value="C:axoneme"/>
    <property type="evidence" value="ECO:0007669"/>
    <property type="project" value="UniProtKB-SubCell"/>
</dbReference>
<comment type="subcellular location">
    <subcellularLocation>
        <location evidence="1">Cytoplasm</location>
        <location evidence="1">Cytoskeleton</location>
        <location evidence="1">Cilium axoneme</location>
    </subcellularLocation>
</comment>
<keyword evidence="2" id="KW-0963">Cytoplasm</keyword>
<evidence type="ECO:0000256" key="6">
    <source>
        <dbReference type="ARBA" id="ARBA00029555"/>
    </source>
</evidence>
<keyword evidence="9" id="KW-0282">Flagellum</keyword>
<dbReference type="AlphaFoldDB" id="A0AAD5AFS3"/>
<reference evidence="9" key="1">
    <citation type="submission" date="2018-07" db="EMBL/GenBank/DDBJ databases">
        <title>Comparative genomics of catfishes provides insights into carnivory and benthic adaptation.</title>
        <authorList>
            <person name="Zhang Y."/>
            <person name="Wang D."/>
            <person name="Peng Z."/>
            <person name="Zheng S."/>
            <person name="Shao F."/>
            <person name="Tao W."/>
        </authorList>
    </citation>
    <scope>NUCLEOTIDE SEQUENCE</scope>
    <source>
        <strain evidence="9">Chongqing</strain>
    </source>
</reference>
<keyword evidence="7" id="KW-0175">Coiled coil</keyword>
<dbReference type="Proteomes" id="UP001205998">
    <property type="component" value="Unassembled WGS sequence"/>
</dbReference>
<comment type="caution">
    <text evidence="9">The sequence shown here is derived from an EMBL/GenBank/DDBJ whole genome shotgun (WGS) entry which is preliminary data.</text>
</comment>
<evidence type="ECO:0000313" key="10">
    <source>
        <dbReference type="Proteomes" id="UP001205998"/>
    </source>
</evidence>
<evidence type="ECO:0000313" key="9">
    <source>
        <dbReference type="EMBL" id="KAI5615436.1"/>
    </source>
</evidence>
<dbReference type="PANTHER" id="PTHR22455">
    <property type="entry name" value="CILIA- AND FLAGELLA-ASSOCIATED PROTEIN 91"/>
    <property type="match status" value="1"/>
</dbReference>
<comment type="similarity">
    <text evidence="5">Belongs to the CFAP91 family.</text>
</comment>